<dbReference type="OMA" id="RQYCLKH"/>
<keyword evidence="1" id="KW-0479">Metal-binding</keyword>
<protein>
    <submittedName>
        <fullName evidence="6">AN1-type zinc finger protein</fullName>
    </submittedName>
</protein>
<dbReference type="SUPFAM" id="SSF118310">
    <property type="entry name" value="AN1-like Zinc finger"/>
    <property type="match status" value="2"/>
</dbReference>
<dbReference type="Proteomes" id="UP000279307">
    <property type="component" value="Chromosome 2"/>
</dbReference>
<keyword evidence="3" id="KW-0862">Zinc</keyword>
<keyword evidence="8" id="KW-1185">Reference proteome</keyword>
<evidence type="ECO:0000256" key="1">
    <source>
        <dbReference type="ARBA" id="ARBA00022723"/>
    </source>
</evidence>
<evidence type="ECO:0000313" key="8">
    <source>
        <dbReference type="Proteomes" id="UP000053097"/>
    </source>
</evidence>
<sequence length="270" mass="30524">MEFPKTGEHCSMKDCKLLDFLPFVCEHCQATFCKEHFHATSHECSEAKSATPSQERSVNFLCCKESCREVSLIEMPCVKCKRHFCVEHRHHGCSELSETEKTQKLKKWQIPKKQFAEAKAVVDQQIADSLKKSKNTAMANKVQLMRVKGSAIGPKNVPTSERSYFLVHLPLTANKNKHIGTSKGVFVNTQWTIGKCIDSMADTLKVPNNNNNTTTTNKLRLFHHSNGALICNEMDTPLTKLFENSVLVDGQRVILEYCNNIDTLDASLYK</sequence>
<feature type="domain" description="AN1-type" evidence="5">
    <location>
        <begin position="4"/>
        <end position="52"/>
    </location>
</feature>
<dbReference type="AlphaFoldDB" id="A0A026W9C0"/>
<organism evidence="6 8">
    <name type="scientific">Ooceraea biroi</name>
    <name type="common">Clonal raider ant</name>
    <name type="synonym">Cerapachys biroi</name>
    <dbReference type="NCBI Taxonomy" id="2015173"/>
    <lineage>
        <taxon>Eukaryota</taxon>
        <taxon>Metazoa</taxon>
        <taxon>Ecdysozoa</taxon>
        <taxon>Arthropoda</taxon>
        <taxon>Hexapoda</taxon>
        <taxon>Insecta</taxon>
        <taxon>Pterygota</taxon>
        <taxon>Neoptera</taxon>
        <taxon>Endopterygota</taxon>
        <taxon>Hymenoptera</taxon>
        <taxon>Apocrita</taxon>
        <taxon>Aculeata</taxon>
        <taxon>Formicoidea</taxon>
        <taxon>Formicidae</taxon>
        <taxon>Dorylinae</taxon>
        <taxon>Ooceraea</taxon>
    </lineage>
</organism>
<dbReference type="Pfam" id="PF25327">
    <property type="entry name" value="UBL_ZFAND1"/>
    <property type="match status" value="1"/>
</dbReference>
<dbReference type="STRING" id="2015173.A0A026W9C0"/>
<name>A0A026W9C0_OOCBI</name>
<dbReference type="Gene3D" id="4.10.1110.10">
    <property type="entry name" value="AN1-like Zinc finger"/>
    <property type="match status" value="2"/>
</dbReference>
<dbReference type="InterPro" id="IPR035896">
    <property type="entry name" value="AN1-like_Znf"/>
</dbReference>
<evidence type="ECO:0000259" key="5">
    <source>
        <dbReference type="PROSITE" id="PS51039"/>
    </source>
</evidence>
<reference evidence="7" key="3">
    <citation type="submission" date="2018-07" db="EMBL/GenBank/DDBJ databases">
        <authorList>
            <person name="Mckenzie S.K."/>
            <person name="Kronauer D.J.C."/>
        </authorList>
    </citation>
    <scope>NUCLEOTIDE SEQUENCE</scope>
    <source>
        <strain evidence="7">Clonal line C1</strain>
    </source>
</reference>
<evidence type="ECO:0000256" key="3">
    <source>
        <dbReference type="ARBA" id="ARBA00022833"/>
    </source>
</evidence>
<dbReference type="InterPro" id="IPR057358">
    <property type="entry name" value="UBL_ZFAND1-like"/>
</dbReference>
<dbReference type="PROSITE" id="PS51039">
    <property type="entry name" value="ZF_AN1"/>
    <property type="match status" value="1"/>
</dbReference>
<dbReference type="PANTHER" id="PTHR14677:SF20">
    <property type="entry name" value="ZINC FINGER AN1-TYPE CONTAINING 2A-RELATED"/>
    <property type="match status" value="1"/>
</dbReference>
<dbReference type="Pfam" id="PF01428">
    <property type="entry name" value="zf-AN1"/>
    <property type="match status" value="1"/>
</dbReference>
<dbReference type="EMBL" id="KK107321">
    <property type="protein sequence ID" value="EZA52697.1"/>
    <property type="molecule type" value="Genomic_DNA"/>
</dbReference>
<evidence type="ECO:0000313" key="6">
    <source>
        <dbReference type="EMBL" id="EZA52697.1"/>
    </source>
</evidence>
<gene>
    <name evidence="7" type="ORF">DMN91_001550</name>
    <name evidence="6" type="ORF">X777_07078</name>
</gene>
<dbReference type="GO" id="GO:0008270">
    <property type="term" value="F:zinc ion binding"/>
    <property type="evidence" value="ECO:0007669"/>
    <property type="project" value="UniProtKB-KW"/>
</dbReference>
<accession>A0A026W9C0</accession>
<proteinExistence type="predicted"/>
<dbReference type="InterPro" id="IPR000058">
    <property type="entry name" value="Znf_AN1"/>
</dbReference>
<keyword evidence="2 4" id="KW-0863">Zinc-finger</keyword>
<evidence type="ECO:0000313" key="7">
    <source>
        <dbReference type="EMBL" id="RLU25394.1"/>
    </source>
</evidence>
<dbReference type="GO" id="GO:0005737">
    <property type="term" value="C:cytoplasm"/>
    <property type="evidence" value="ECO:0007669"/>
    <property type="project" value="TreeGrafter"/>
</dbReference>
<dbReference type="SMART" id="SM00154">
    <property type="entry name" value="ZnF_AN1"/>
    <property type="match status" value="2"/>
</dbReference>
<dbReference type="PANTHER" id="PTHR14677">
    <property type="entry name" value="ARSENITE INDUCUBLE RNA ASSOCIATED PROTEIN AIP-1-RELATED"/>
    <property type="match status" value="1"/>
</dbReference>
<evidence type="ECO:0000256" key="2">
    <source>
        <dbReference type="ARBA" id="ARBA00022771"/>
    </source>
</evidence>
<reference evidence="7" key="2">
    <citation type="journal article" date="2018" name="Genome Res.">
        <title>The genomic architecture and molecular evolution of ant odorant receptors.</title>
        <authorList>
            <person name="McKenzie S.K."/>
            <person name="Kronauer D.J.C."/>
        </authorList>
    </citation>
    <scope>NUCLEOTIDE SEQUENCE [LARGE SCALE GENOMIC DNA]</scope>
    <source>
        <strain evidence="7">Clonal line C1</strain>
    </source>
</reference>
<dbReference type="OrthoDB" id="25675at2759"/>
<dbReference type="EMBL" id="QOIP01000002">
    <property type="protein sequence ID" value="RLU25394.1"/>
    <property type="molecule type" value="Genomic_DNA"/>
</dbReference>
<dbReference type="Proteomes" id="UP000053097">
    <property type="component" value="Unassembled WGS sequence"/>
</dbReference>
<reference evidence="6 8" key="1">
    <citation type="journal article" date="2014" name="Curr. Biol.">
        <title>The genome of the clonal raider ant Cerapachys biroi.</title>
        <authorList>
            <person name="Oxley P.R."/>
            <person name="Ji L."/>
            <person name="Fetter-Pruneda I."/>
            <person name="McKenzie S.K."/>
            <person name="Li C."/>
            <person name="Hu H."/>
            <person name="Zhang G."/>
            <person name="Kronauer D.J."/>
        </authorList>
    </citation>
    <scope>NUCLEOTIDE SEQUENCE [LARGE SCALE GENOMIC DNA]</scope>
</reference>
<evidence type="ECO:0000256" key="4">
    <source>
        <dbReference type="PROSITE-ProRule" id="PRU00449"/>
    </source>
</evidence>